<feature type="domain" description="Plastid lipid-associated protein/fibrillin conserved" evidence="3">
    <location>
        <begin position="108"/>
        <end position="181"/>
    </location>
</feature>
<evidence type="ECO:0000256" key="1">
    <source>
        <dbReference type="ARBA" id="ARBA00004474"/>
    </source>
</evidence>
<dbReference type="InterPro" id="IPR006843">
    <property type="entry name" value="PAP/fibrillin_dom"/>
</dbReference>
<protein>
    <recommendedName>
        <fullName evidence="3">Plastid lipid-associated protein/fibrillin conserved domain-containing protein</fullName>
    </recommendedName>
</protein>
<evidence type="ECO:0000313" key="5">
    <source>
        <dbReference type="Proteomes" id="UP001190700"/>
    </source>
</evidence>
<organism evidence="4 5">
    <name type="scientific">Cymbomonas tetramitiformis</name>
    <dbReference type="NCBI Taxonomy" id="36881"/>
    <lineage>
        <taxon>Eukaryota</taxon>
        <taxon>Viridiplantae</taxon>
        <taxon>Chlorophyta</taxon>
        <taxon>Pyramimonadophyceae</taxon>
        <taxon>Pyramimonadales</taxon>
        <taxon>Pyramimonadaceae</taxon>
        <taxon>Cymbomonas</taxon>
    </lineage>
</organism>
<evidence type="ECO:0000256" key="2">
    <source>
        <dbReference type="ARBA" id="ARBA00022640"/>
    </source>
</evidence>
<dbReference type="Proteomes" id="UP001190700">
    <property type="component" value="Unassembled WGS sequence"/>
</dbReference>
<gene>
    <name evidence="4" type="ORF">CYMTET_43106</name>
</gene>
<evidence type="ECO:0000313" key="4">
    <source>
        <dbReference type="EMBL" id="KAK3247394.1"/>
    </source>
</evidence>
<dbReference type="Pfam" id="PF04755">
    <property type="entry name" value="PAP_fibrillin"/>
    <property type="match status" value="1"/>
</dbReference>
<sequence>MPSLAMQTLLATSLVGFRARSKPTAAHVCSAQPRRSRSPVASVKVDGEPLASDKAQVALSRRHVGQAMLAAGYGGGAATALPAYAAPPVDAADARAQLIATIKGGGDSAQVQNAIDGLVPYNPTPDPARSPQLEGTWRLLWSSDTAEVTKATKDLPIPFQSIQLVGPRGGMEAGRAANLVKVFGGFVTLKLSSSAVQDDTNSSAVIIGPPFRLELLVAGKSFPISKVESTEAETTDLLGNQLNEFSQLYLEDSGQPGDIRVSKVTAGDPVVLDSEFVHIRV</sequence>
<comment type="subcellular location">
    <subcellularLocation>
        <location evidence="1">Plastid</location>
    </subcellularLocation>
</comment>
<comment type="caution">
    <text evidence="4">The sequence shown here is derived from an EMBL/GenBank/DDBJ whole genome shotgun (WGS) entry which is preliminary data.</text>
</comment>
<reference evidence="4 5" key="1">
    <citation type="journal article" date="2015" name="Genome Biol. Evol.">
        <title>Comparative Genomics of a Bacterivorous Green Alga Reveals Evolutionary Causalities and Consequences of Phago-Mixotrophic Mode of Nutrition.</title>
        <authorList>
            <person name="Burns J.A."/>
            <person name="Paasch A."/>
            <person name="Narechania A."/>
            <person name="Kim E."/>
        </authorList>
    </citation>
    <scope>NUCLEOTIDE SEQUENCE [LARGE SCALE GENOMIC DNA]</scope>
    <source>
        <strain evidence="4 5">PLY_AMNH</strain>
    </source>
</reference>
<accession>A0AAE0C3X5</accession>
<keyword evidence="2" id="KW-0934">Plastid</keyword>
<proteinExistence type="predicted"/>
<evidence type="ECO:0000259" key="3">
    <source>
        <dbReference type="Pfam" id="PF04755"/>
    </source>
</evidence>
<dbReference type="EMBL" id="LGRX02029025">
    <property type="protein sequence ID" value="KAK3247394.1"/>
    <property type="molecule type" value="Genomic_DNA"/>
</dbReference>
<dbReference type="AlphaFoldDB" id="A0AAE0C3X5"/>
<name>A0AAE0C3X5_9CHLO</name>
<dbReference type="GO" id="GO:0009536">
    <property type="term" value="C:plastid"/>
    <property type="evidence" value="ECO:0007669"/>
    <property type="project" value="UniProtKB-SubCell"/>
</dbReference>
<keyword evidence="5" id="KW-1185">Reference proteome</keyword>